<reference evidence="2" key="1">
    <citation type="submission" date="2017-10" db="EMBL/GenBank/DDBJ databases">
        <title>Rapid genome shrinkage in a self-fertile nematode reveals novel sperm competition proteins.</title>
        <authorList>
            <person name="Yin D."/>
            <person name="Schwarz E.M."/>
            <person name="Thomas C.G."/>
            <person name="Felde R.L."/>
            <person name="Korf I.F."/>
            <person name="Cutter A.D."/>
            <person name="Schartner C.M."/>
            <person name="Ralston E.J."/>
            <person name="Meyer B.J."/>
            <person name="Haag E.S."/>
        </authorList>
    </citation>
    <scope>NUCLEOTIDE SEQUENCE [LARGE SCALE GENOMIC DNA]</scope>
    <source>
        <strain evidence="2">JU1422</strain>
    </source>
</reference>
<keyword evidence="2" id="KW-1185">Reference proteome</keyword>
<dbReference type="EMBL" id="PDUG01000006">
    <property type="protein sequence ID" value="PIC20015.1"/>
    <property type="molecule type" value="Genomic_DNA"/>
</dbReference>
<proteinExistence type="predicted"/>
<evidence type="ECO:0000313" key="1">
    <source>
        <dbReference type="EMBL" id="PIC20015.1"/>
    </source>
</evidence>
<organism evidence="1 2">
    <name type="scientific">Caenorhabditis nigoni</name>
    <dbReference type="NCBI Taxonomy" id="1611254"/>
    <lineage>
        <taxon>Eukaryota</taxon>
        <taxon>Metazoa</taxon>
        <taxon>Ecdysozoa</taxon>
        <taxon>Nematoda</taxon>
        <taxon>Chromadorea</taxon>
        <taxon>Rhabditida</taxon>
        <taxon>Rhabditina</taxon>
        <taxon>Rhabditomorpha</taxon>
        <taxon>Rhabditoidea</taxon>
        <taxon>Rhabditidae</taxon>
        <taxon>Peloderinae</taxon>
        <taxon>Caenorhabditis</taxon>
    </lineage>
</organism>
<sequence length="111" mass="12732">MFKQVKFQKSLLNLPTVSMDRNQERNLTDIEMTVVRAAVGYINRGKELIFIVIIHYPSIITSNGLIPPFMIATQDEKIQTGHMKQSCVEPKGVVNIFPLFLLCREFPIYGF</sequence>
<dbReference type="AlphaFoldDB" id="A0A2G5SY00"/>
<accession>A0A2G5SY00</accession>
<dbReference type="Proteomes" id="UP000230233">
    <property type="component" value="Chromosome X"/>
</dbReference>
<gene>
    <name evidence="1" type="primary">Cnig_chr_X.g25352</name>
    <name evidence="1" type="ORF">B9Z55_025352</name>
</gene>
<protein>
    <submittedName>
        <fullName evidence="1">Uncharacterized protein</fullName>
    </submittedName>
</protein>
<evidence type="ECO:0000313" key="2">
    <source>
        <dbReference type="Proteomes" id="UP000230233"/>
    </source>
</evidence>
<name>A0A2G5SY00_9PELO</name>
<dbReference type="OrthoDB" id="10359010at2759"/>
<comment type="caution">
    <text evidence="1">The sequence shown here is derived from an EMBL/GenBank/DDBJ whole genome shotgun (WGS) entry which is preliminary data.</text>
</comment>